<keyword evidence="2" id="KW-0805">Transcription regulation</keyword>
<dbReference type="RefSeq" id="WP_263720204.1">
    <property type="nucleotide sequence ID" value="NZ_JAOWLA010000002.1"/>
</dbReference>
<protein>
    <submittedName>
        <fullName evidence="6">LysR family transcriptional regulator</fullName>
    </submittedName>
</protein>
<dbReference type="SUPFAM" id="SSF53850">
    <property type="entry name" value="Periplasmic binding protein-like II"/>
    <property type="match status" value="1"/>
</dbReference>
<dbReference type="PROSITE" id="PS50931">
    <property type="entry name" value="HTH_LYSR"/>
    <property type="match status" value="1"/>
</dbReference>
<dbReference type="Gene3D" id="1.10.10.10">
    <property type="entry name" value="Winged helix-like DNA-binding domain superfamily/Winged helix DNA-binding domain"/>
    <property type="match status" value="1"/>
</dbReference>
<keyword evidence="4" id="KW-0804">Transcription</keyword>
<evidence type="ECO:0000259" key="5">
    <source>
        <dbReference type="PROSITE" id="PS50931"/>
    </source>
</evidence>
<gene>
    <name evidence="6" type="ORF">OE647_03205</name>
</gene>
<evidence type="ECO:0000256" key="3">
    <source>
        <dbReference type="ARBA" id="ARBA00023125"/>
    </source>
</evidence>
<keyword evidence="3" id="KW-0238">DNA-binding</keyword>
<dbReference type="Pfam" id="PF03466">
    <property type="entry name" value="LysR_substrate"/>
    <property type="match status" value="1"/>
</dbReference>
<comment type="similarity">
    <text evidence="1">Belongs to the LysR transcriptional regulatory family.</text>
</comment>
<dbReference type="PANTHER" id="PTHR30346:SF0">
    <property type="entry name" value="HCA OPERON TRANSCRIPTIONAL ACTIVATOR HCAR"/>
    <property type="match status" value="1"/>
</dbReference>
<dbReference type="InterPro" id="IPR005119">
    <property type="entry name" value="LysR_subst-bd"/>
</dbReference>
<feature type="domain" description="HTH lysR-type" evidence="5">
    <location>
        <begin position="5"/>
        <end position="63"/>
    </location>
</feature>
<evidence type="ECO:0000313" key="7">
    <source>
        <dbReference type="Proteomes" id="UP001652503"/>
    </source>
</evidence>
<accession>A0ABT2YXZ0</accession>
<evidence type="ECO:0000256" key="4">
    <source>
        <dbReference type="ARBA" id="ARBA00023163"/>
    </source>
</evidence>
<comment type="caution">
    <text evidence="6">The sequence shown here is derived from an EMBL/GenBank/DDBJ whole genome shotgun (WGS) entry which is preliminary data.</text>
</comment>
<evidence type="ECO:0000256" key="2">
    <source>
        <dbReference type="ARBA" id="ARBA00023015"/>
    </source>
</evidence>
<dbReference type="Pfam" id="PF00126">
    <property type="entry name" value="HTH_1"/>
    <property type="match status" value="1"/>
</dbReference>
<dbReference type="Gene3D" id="3.40.190.10">
    <property type="entry name" value="Periplasmic binding protein-like II"/>
    <property type="match status" value="2"/>
</dbReference>
<organism evidence="6 7">
    <name type="scientific">Albidovulum sediminicola</name>
    <dbReference type="NCBI Taxonomy" id="2984331"/>
    <lineage>
        <taxon>Bacteria</taxon>
        <taxon>Pseudomonadati</taxon>
        <taxon>Pseudomonadota</taxon>
        <taxon>Alphaproteobacteria</taxon>
        <taxon>Rhodobacterales</taxon>
        <taxon>Paracoccaceae</taxon>
        <taxon>Albidovulum</taxon>
    </lineage>
</organism>
<dbReference type="InterPro" id="IPR036390">
    <property type="entry name" value="WH_DNA-bd_sf"/>
</dbReference>
<dbReference type="InterPro" id="IPR036388">
    <property type="entry name" value="WH-like_DNA-bd_sf"/>
</dbReference>
<sequence>MPLRFTLRQLEYFVAVGEAGSIALAAERVHVSSPSISTAIGQLEAELGLSLFVRRHAQGLALTQAGRQVMDQARQVLREAEALTRLASDVTGAVQGPLALGCLLTFAQLVVPALRRGFELRYPAVRMRQTELNQQQIFEALRSGVLDVALTYDLELPEDLRFAPLATLPPYVLMPEAHPLAGRGSLTVEDLADHPMVLLDLPLSADYFLSFFRAAGVKPMIAERTRDMAVMQSLVGNGFGYSIANSRPPNDLSPDGHRLCCVPLVGKVRPMVVGLLAAEGADSVLTVRRFIEHCREVVGGEGLPGMSVRPTSPARPGEA</sequence>
<evidence type="ECO:0000313" key="6">
    <source>
        <dbReference type="EMBL" id="MCV2863745.1"/>
    </source>
</evidence>
<reference evidence="6 7" key="1">
    <citation type="submission" date="2022-10" db="EMBL/GenBank/DDBJ databases">
        <title>Defluviimonas sp. nov., isolated from ocean surface water.</title>
        <authorList>
            <person name="He W."/>
            <person name="Wang L."/>
            <person name="Zhang D.-F."/>
        </authorList>
    </citation>
    <scope>NUCLEOTIDE SEQUENCE [LARGE SCALE GENOMIC DNA]</scope>
    <source>
        <strain evidence="6 7">WL0075</strain>
    </source>
</reference>
<evidence type="ECO:0000256" key="1">
    <source>
        <dbReference type="ARBA" id="ARBA00009437"/>
    </source>
</evidence>
<keyword evidence="7" id="KW-1185">Reference proteome</keyword>
<dbReference type="SUPFAM" id="SSF46785">
    <property type="entry name" value="Winged helix' DNA-binding domain"/>
    <property type="match status" value="1"/>
</dbReference>
<name>A0ABT2YXZ0_9RHOB</name>
<dbReference type="PANTHER" id="PTHR30346">
    <property type="entry name" value="TRANSCRIPTIONAL DUAL REGULATOR HCAR-RELATED"/>
    <property type="match status" value="1"/>
</dbReference>
<dbReference type="PRINTS" id="PR00039">
    <property type="entry name" value="HTHLYSR"/>
</dbReference>
<dbReference type="EMBL" id="JAOWLA010000002">
    <property type="protein sequence ID" value="MCV2863745.1"/>
    <property type="molecule type" value="Genomic_DNA"/>
</dbReference>
<dbReference type="Proteomes" id="UP001652503">
    <property type="component" value="Unassembled WGS sequence"/>
</dbReference>
<dbReference type="CDD" id="cd08412">
    <property type="entry name" value="PBP2_PAO1_like"/>
    <property type="match status" value="1"/>
</dbReference>
<dbReference type="InterPro" id="IPR000847">
    <property type="entry name" value="LysR_HTH_N"/>
</dbReference>
<proteinExistence type="inferred from homology"/>